<sequence>MFNLFLVDNRLILLKIPDLGKKCFITKGVKLEPDNAILLNVVTRPDKENLQRP</sequence>
<dbReference type="AlphaFoldDB" id="A0A445MUG4"/>
<dbReference type="EMBL" id="OJIN01000081">
    <property type="protein sequence ID" value="SPD73154.1"/>
    <property type="molecule type" value="Genomic_DNA"/>
</dbReference>
<evidence type="ECO:0000313" key="1">
    <source>
        <dbReference type="EMBL" id="SPD73154.1"/>
    </source>
</evidence>
<gene>
    <name evidence="1" type="ORF">PITCH_A1710003</name>
</gene>
<protein>
    <submittedName>
        <fullName evidence="1">Uncharacterized protein</fullName>
    </submittedName>
</protein>
<reference evidence="1" key="1">
    <citation type="submission" date="2018-01" db="EMBL/GenBank/DDBJ databases">
        <authorList>
            <person name="Regsiter A."/>
            <person name="William W."/>
        </authorList>
    </citation>
    <scope>NUCLEOTIDE SEQUENCE</scope>
    <source>
        <strain evidence="1">TRIP AH-1</strain>
    </source>
</reference>
<proteinExistence type="predicted"/>
<accession>A0A445MUG4</accession>
<name>A0A445MUG4_9BACT</name>
<organism evidence="1">
    <name type="scientific">uncultured Desulfobacterium sp</name>
    <dbReference type="NCBI Taxonomy" id="201089"/>
    <lineage>
        <taxon>Bacteria</taxon>
        <taxon>Pseudomonadati</taxon>
        <taxon>Thermodesulfobacteriota</taxon>
        <taxon>Desulfobacteria</taxon>
        <taxon>Desulfobacterales</taxon>
        <taxon>Desulfobacteriaceae</taxon>
        <taxon>Desulfobacterium</taxon>
        <taxon>environmental samples</taxon>
    </lineage>
</organism>